<organism evidence="1">
    <name type="scientific">Siphoviridae sp. ctj495</name>
    <dbReference type="NCBI Taxonomy" id="2823592"/>
    <lineage>
        <taxon>Viruses</taxon>
        <taxon>Duplodnaviria</taxon>
        <taxon>Heunggongvirae</taxon>
        <taxon>Uroviricota</taxon>
        <taxon>Caudoviricetes</taxon>
    </lineage>
</organism>
<dbReference type="EMBL" id="BK014692">
    <property type="protein sequence ID" value="DAD68113.1"/>
    <property type="molecule type" value="Genomic_DNA"/>
</dbReference>
<accession>A0A8S5LDZ6</accession>
<reference evidence="1" key="1">
    <citation type="journal article" date="2021" name="Proc. Natl. Acad. Sci. U.S.A.">
        <title>A Catalog of Tens of Thousands of Viruses from Human Metagenomes Reveals Hidden Associations with Chronic Diseases.</title>
        <authorList>
            <person name="Tisza M.J."/>
            <person name="Buck C.B."/>
        </authorList>
    </citation>
    <scope>NUCLEOTIDE SEQUENCE</scope>
    <source>
        <strain evidence="1">Ctj495</strain>
    </source>
</reference>
<name>A0A8S5LDZ6_9CAUD</name>
<sequence>MGCWRWVLVRGPFWQRHWMFVQDAGCFRHNYT</sequence>
<protein>
    <submittedName>
        <fullName evidence="1">Uncharacterized protein</fullName>
    </submittedName>
</protein>
<proteinExistence type="predicted"/>
<evidence type="ECO:0000313" key="1">
    <source>
        <dbReference type="EMBL" id="DAD68113.1"/>
    </source>
</evidence>